<gene>
    <name evidence="2" type="ORF">Pan44_07110</name>
</gene>
<reference evidence="2 3" key="1">
    <citation type="submission" date="2019-02" db="EMBL/GenBank/DDBJ databases">
        <title>Deep-cultivation of Planctomycetes and their phenomic and genomic characterization uncovers novel biology.</title>
        <authorList>
            <person name="Wiegand S."/>
            <person name="Jogler M."/>
            <person name="Boedeker C."/>
            <person name="Pinto D."/>
            <person name="Vollmers J."/>
            <person name="Rivas-Marin E."/>
            <person name="Kohn T."/>
            <person name="Peeters S.H."/>
            <person name="Heuer A."/>
            <person name="Rast P."/>
            <person name="Oberbeckmann S."/>
            <person name="Bunk B."/>
            <person name="Jeske O."/>
            <person name="Meyerdierks A."/>
            <person name="Storesund J.E."/>
            <person name="Kallscheuer N."/>
            <person name="Luecker S."/>
            <person name="Lage O.M."/>
            <person name="Pohl T."/>
            <person name="Merkel B.J."/>
            <person name="Hornburger P."/>
            <person name="Mueller R.-W."/>
            <person name="Bruemmer F."/>
            <person name="Labrenz M."/>
            <person name="Spormann A.M."/>
            <person name="Op den Camp H."/>
            <person name="Overmann J."/>
            <person name="Amann R."/>
            <person name="Jetten M.S.M."/>
            <person name="Mascher T."/>
            <person name="Medema M.H."/>
            <person name="Devos D.P."/>
            <person name="Kaster A.-K."/>
            <person name="Ovreas L."/>
            <person name="Rohde M."/>
            <person name="Galperin M.Y."/>
            <person name="Jogler C."/>
        </authorList>
    </citation>
    <scope>NUCLEOTIDE SEQUENCE [LARGE SCALE GENOMIC DNA]</scope>
    <source>
        <strain evidence="2 3">Pan44</strain>
    </source>
</reference>
<evidence type="ECO:0000313" key="2">
    <source>
        <dbReference type="EMBL" id="QDT52699.1"/>
    </source>
</evidence>
<dbReference type="InterPro" id="IPR016181">
    <property type="entry name" value="Acyl_CoA_acyltransferase"/>
</dbReference>
<dbReference type="KEGG" id="ccos:Pan44_07110"/>
<dbReference type="GO" id="GO:0016747">
    <property type="term" value="F:acyltransferase activity, transferring groups other than amino-acyl groups"/>
    <property type="evidence" value="ECO:0007669"/>
    <property type="project" value="InterPro"/>
</dbReference>
<organism evidence="2 3">
    <name type="scientific">Caulifigura coniformis</name>
    <dbReference type="NCBI Taxonomy" id="2527983"/>
    <lineage>
        <taxon>Bacteria</taxon>
        <taxon>Pseudomonadati</taxon>
        <taxon>Planctomycetota</taxon>
        <taxon>Planctomycetia</taxon>
        <taxon>Planctomycetales</taxon>
        <taxon>Planctomycetaceae</taxon>
        <taxon>Caulifigura</taxon>
    </lineage>
</organism>
<protein>
    <recommendedName>
        <fullName evidence="1">N-acetyltransferase domain-containing protein</fullName>
    </recommendedName>
</protein>
<dbReference type="EMBL" id="CP036271">
    <property type="protein sequence ID" value="QDT52699.1"/>
    <property type="molecule type" value="Genomic_DNA"/>
</dbReference>
<proteinExistence type="predicted"/>
<dbReference type="Pfam" id="PF00583">
    <property type="entry name" value="Acetyltransf_1"/>
    <property type="match status" value="1"/>
</dbReference>
<dbReference type="InParanoid" id="A0A517S997"/>
<dbReference type="CDD" id="cd04301">
    <property type="entry name" value="NAT_SF"/>
    <property type="match status" value="1"/>
</dbReference>
<dbReference type="InterPro" id="IPR000182">
    <property type="entry name" value="GNAT_dom"/>
</dbReference>
<evidence type="ECO:0000259" key="1">
    <source>
        <dbReference type="PROSITE" id="PS51186"/>
    </source>
</evidence>
<dbReference type="FunCoup" id="A0A517S997">
    <property type="interactions" value="33"/>
</dbReference>
<dbReference type="RefSeq" id="WP_145027272.1">
    <property type="nucleotide sequence ID" value="NZ_CP036271.1"/>
</dbReference>
<feature type="domain" description="N-acetyltransferase" evidence="1">
    <location>
        <begin position="9"/>
        <end position="156"/>
    </location>
</feature>
<accession>A0A517S997</accession>
<dbReference type="OrthoDB" id="9797178at2"/>
<dbReference type="AlphaFoldDB" id="A0A517S997"/>
<dbReference type="SUPFAM" id="SSF55729">
    <property type="entry name" value="Acyl-CoA N-acyltransferases (Nat)"/>
    <property type="match status" value="1"/>
</dbReference>
<name>A0A517S997_9PLAN</name>
<dbReference type="Proteomes" id="UP000315700">
    <property type="component" value="Chromosome"/>
</dbReference>
<dbReference type="Gene3D" id="3.40.630.30">
    <property type="match status" value="1"/>
</dbReference>
<sequence length="177" mass="18796">MTSSLPDELVFDEENGGDVAIVDQSTIDAFGQPAESQLVQALRKNGGFALSAVARMADRPVAHVGYSPLKVGGVAGQPPVLSLAPVSVAPQLQRRGVGTALIHWSLGRLRERGFPAVIVLGEPAFYRRFGFQTAANSGIECPFDVPAEYFMALELQPAALAAITGLVEYRPEFTAVT</sequence>
<keyword evidence="3" id="KW-1185">Reference proteome</keyword>
<evidence type="ECO:0000313" key="3">
    <source>
        <dbReference type="Proteomes" id="UP000315700"/>
    </source>
</evidence>
<dbReference type="PROSITE" id="PS51186">
    <property type="entry name" value="GNAT"/>
    <property type="match status" value="1"/>
</dbReference>